<comment type="caution">
    <text evidence="4">The sequence shown here is derived from an EMBL/GenBank/DDBJ whole genome shotgun (WGS) entry which is preliminary data.</text>
</comment>
<dbReference type="SUPFAM" id="SSF51679">
    <property type="entry name" value="Bacterial luciferase-like"/>
    <property type="match status" value="1"/>
</dbReference>
<dbReference type="RefSeq" id="WP_061482798.1">
    <property type="nucleotide sequence ID" value="NZ_ANBO01000015.1"/>
</dbReference>
<reference evidence="4 5" key="1">
    <citation type="submission" date="2012-10" db="EMBL/GenBank/DDBJ databases">
        <title>The draft sequence of the Mycobacterium pheli genome.</title>
        <authorList>
            <person name="Pettersson B.M.F."/>
            <person name="Das S."/>
            <person name="Dasgupta S."/>
            <person name="Bhattacharya A."/>
            <person name="Kirsebom L.A."/>
        </authorList>
    </citation>
    <scope>NUCLEOTIDE SEQUENCE [LARGE SCALE GENOMIC DNA]</scope>
    <source>
        <strain evidence="4 5">CCUG 21000</strain>
    </source>
</reference>
<dbReference type="PANTHER" id="PTHR30137">
    <property type="entry name" value="LUCIFERASE-LIKE MONOOXYGENASE"/>
    <property type="match status" value="1"/>
</dbReference>
<protein>
    <submittedName>
        <fullName evidence="4">Luciferase</fullName>
    </submittedName>
</protein>
<keyword evidence="5" id="KW-1185">Reference proteome</keyword>
<accession>A0A5N5UZ46</accession>
<evidence type="ECO:0000256" key="2">
    <source>
        <dbReference type="ARBA" id="ARBA00023033"/>
    </source>
</evidence>
<dbReference type="Proteomes" id="UP000325690">
    <property type="component" value="Unassembled WGS sequence"/>
</dbReference>
<dbReference type="GeneID" id="74302487"/>
<dbReference type="EMBL" id="ANBP01000021">
    <property type="protein sequence ID" value="KAB7754913.1"/>
    <property type="molecule type" value="Genomic_DNA"/>
</dbReference>
<dbReference type="Gene3D" id="3.20.20.30">
    <property type="entry name" value="Luciferase-like domain"/>
    <property type="match status" value="1"/>
</dbReference>
<dbReference type="GO" id="GO:0005829">
    <property type="term" value="C:cytosol"/>
    <property type="evidence" value="ECO:0007669"/>
    <property type="project" value="TreeGrafter"/>
</dbReference>
<feature type="domain" description="Luciferase-like" evidence="3">
    <location>
        <begin position="21"/>
        <end position="286"/>
    </location>
</feature>
<dbReference type="InterPro" id="IPR036661">
    <property type="entry name" value="Luciferase-like_sf"/>
</dbReference>
<evidence type="ECO:0000259" key="3">
    <source>
        <dbReference type="Pfam" id="PF00296"/>
    </source>
</evidence>
<dbReference type="GO" id="GO:0004497">
    <property type="term" value="F:monooxygenase activity"/>
    <property type="evidence" value="ECO:0007669"/>
    <property type="project" value="UniProtKB-KW"/>
</dbReference>
<dbReference type="Pfam" id="PF00296">
    <property type="entry name" value="Bac_luciferase"/>
    <property type="match status" value="1"/>
</dbReference>
<evidence type="ECO:0000313" key="5">
    <source>
        <dbReference type="Proteomes" id="UP000325690"/>
    </source>
</evidence>
<dbReference type="AlphaFoldDB" id="A0A5N5UZ46"/>
<evidence type="ECO:0000313" key="4">
    <source>
        <dbReference type="EMBL" id="KAB7754913.1"/>
    </source>
</evidence>
<dbReference type="GO" id="GO:0016705">
    <property type="term" value="F:oxidoreductase activity, acting on paired donors, with incorporation or reduction of molecular oxygen"/>
    <property type="evidence" value="ECO:0007669"/>
    <property type="project" value="InterPro"/>
</dbReference>
<name>A0A5N5UZ46_MYCPH</name>
<dbReference type="InterPro" id="IPR050766">
    <property type="entry name" value="Bact_Lucif_Oxidored"/>
</dbReference>
<dbReference type="InterPro" id="IPR011251">
    <property type="entry name" value="Luciferase-like_dom"/>
</dbReference>
<proteinExistence type="predicted"/>
<sequence>MFTLRFDMRAPEFGAPTTDLYSAAIEMCAWSEQRGCPAVVLCEHHGSPDGYLPAPMILASAIAARTERMLLSLVVILPFADPVRLAEEMSVLDIISRGRASYTFGIGYRPEEFEHFGVERGRRGAIADEKLTLLRALLAEETVTHEGRTISVTPRPHTPGGPMLMWGGASVAAARRAGRYGLGLLANGRVPGMREAYEAACREHGHEPGPTLLPAPDTPTVTFVADDVDAAWDELGEYLLHDARGYAQWNPGNTASAGISAAEDVTELREKYRSHRIIDVDQAIDLVRAGESLNLSPLCGGVPPDIAWPYLRRVGDVVLPNAATGRGSHDRRERC</sequence>
<organism evidence="4 5">
    <name type="scientific">Mycolicibacterium phlei DSM 43239 = CCUG 21000</name>
    <dbReference type="NCBI Taxonomy" id="1226750"/>
    <lineage>
        <taxon>Bacteria</taxon>
        <taxon>Bacillati</taxon>
        <taxon>Actinomycetota</taxon>
        <taxon>Actinomycetes</taxon>
        <taxon>Mycobacteriales</taxon>
        <taxon>Mycobacteriaceae</taxon>
        <taxon>Mycolicibacterium</taxon>
    </lineage>
</organism>
<keyword evidence="2" id="KW-0503">Monooxygenase</keyword>
<gene>
    <name evidence="4" type="ORF">MPHL21000_14625</name>
</gene>
<evidence type="ECO:0000256" key="1">
    <source>
        <dbReference type="ARBA" id="ARBA00023002"/>
    </source>
</evidence>
<dbReference type="PANTHER" id="PTHR30137:SF8">
    <property type="entry name" value="BLR5498 PROTEIN"/>
    <property type="match status" value="1"/>
</dbReference>
<keyword evidence="1" id="KW-0560">Oxidoreductase</keyword>